<evidence type="ECO:0000313" key="1">
    <source>
        <dbReference type="EMBL" id="MCC0178460.1"/>
    </source>
</evidence>
<dbReference type="AlphaFoldDB" id="A0A964BVA7"/>
<gene>
    <name evidence="1" type="ORF">I4641_15900</name>
</gene>
<accession>A0A964BVA7</accession>
<comment type="caution">
    <text evidence="1">The sequence shown here is derived from an EMBL/GenBank/DDBJ whole genome shotgun (WGS) entry which is preliminary data.</text>
</comment>
<dbReference type="EMBL" id="JADWDC010000043">
    <property type="protein sequence ID" value="MCC0178460.1"/>
    <property type="molecule type" value="Genomic_DNA"/>
</dbReference>
<proteinExistence type="predicted"/>
<keyword evidence="2" id="KW-1185">Reference proteome</keyword>
<protein>
    <recommendedName>
        <fullName evidence="3">WGR domain-containing protein</fullName>
    </recommendedName>
</protein>
<sequence length="53" mass="6706">MISYQVNQWKSASWRRETRYYYCELKQDLFGEWLIVRSWGDIRSKRGRQMENR</sequence>
<evidence type="ECO:0008006" key="3">
    <source>
        <dbReference type="Google" id="ProtNLM"/>
    </source>
</evidence>
<feature type="non-terminal residue" evidence="1">
    <location>
        <position position="53"/>
    </location>
</feature>
<name>A0A964BVA7_9CYAN</name>
<organism evidence="1 2">
    <name type="scientific">Waterburya agarophytonicola KI4</name>
    <dbReference type="NCBI Taxonomy" id="2874699"/>
    <lineage>
        <taxon>Bacteria</taxon>
        <taxon>Bacillati</taxon>
        <taxon>Cyanobacteriota</taxon>
        <taxon>Cyanophyceae</taxon>
        <taxon>Pleurocapsales</taxon>
        <taxon>Hyellaceae</taxon>
        <taxon>Waterburya</taxon>
        <taxon>Waterburya agarophytonicola</taxon>
    </lineage>
</organism>
<reference evidence="1" key="1">
    <citation type="journal article" date="2021" name="Antonie Van Leeuwenhoek">
        <title>Draft genome and description of Waterburya agarophytonicola gen. nov. sp. nov. (Pleurocapsales, Cyanobacteria): a seaweed symbiont.</title>
        <authorList>
            <person name="Bonthond G."/>
            <person name="Shalygin S."/>
            <person name="Bayer T."/>
            <person name="Weinberger F."/>
        </authorList>
    </citation>
    <scope>NUCLEOTIDE SEQUENCE</scope>
    <source>
        <strain evidence="1">KI4</strain>
    </source>
</reference>
<evidence type="ECO:0000313" key="2">
    <source>
        <dbReference type="Proteomes" id="UP000729733"/>
    </source>
</evidence>
<dbReference type="Proteomes" id="UP000729733">
    <property type="component" value="Unassembled WGS sequence"/>
</dbReference>